<reference evidence="1 2" key="1">
    <citation type="journal article" date="2020" name="Mol. Biol. Evol.">
        <title>Distinct Expression and Methylation Patterns for Genes with Different Fates following a Single Whole-Genome Duplication in Flowering Plants.</title>
        <authorList>
            <person name="Shi T."/>
            <person name="Rahmani R.S."/>
            <person name="Gugger P.F."/>
            <person name="Wang M."/>
            <person name="Li H."/>
            <person name="Zhang Y."/>
            <person name="Li Z."/>
            <person name="Wang Q."/>
            <person name="Van de Peer Y."/>
            <person name="Marchal K."/>
            <person name="Chen J."/>
        </authorList>
    </citation>
    <scope>NUCLEOTIDE SEQUENCE [LARGE SCALE GENOMIC DNA]</scope>
    <source>
        <tissue evidence="1">Leaf</tissue>
    </source>
</reference>
<comment type="caution">
    <text evidence="1">The sequence shown here is derived from an EMBL/GenBank/DDBJ whole genome shotgun (WGS) entry which is preliminary data.</text>
</comment>
<protein>
    <submittedName>
        <fullName evidence="1">Uncharacterized protein</fullName>
    </submittedName>
</protein>
<dbReference type="Proteomes" id="UP000607653">
    <property type="component" value="Unassembled WGS sequence"/>
</dbReference>
<name>A0A822XT68_NELNU</name>
<sequence length="85" mass="9707">MLFSCELLLFDFIPQSKSALISWDALGFCSGLRISTCVHVHAVLISGFPHYDTRFFVFFSMLKTLERYQKCSYSALETSQPAKET</sequence>
<dbReference type="EMBL" id="DUZY01000001">
    <property type="protein sequence ID" value="DAD22903.1"/>
    <property type="molecule type" value="Genomic_DNA"/>
</dbReference>
<gene>
    <name evidence="1" type="ORF">HUJ06_024366</name>
</gene>
<evidence type="ECO:0000313" key="2">
    <source>
        <dbReference type="Proteomes" id="UP000607653"/>
    </source>
</evidence>
<organism evidence="1 2">
    <name type="scientific">Nelumbo nucifera</name>
    <name type="common">Sacred lotus</name>
    <dbReference type="NCBI Taxonomy" id="4432"/>
    <lineage>
        <taxon>Eukaryota</taxon>
        <taxon>Viridiplantae</taxon>
        <taxon>Streptophyta</taxon>
        <taxon>Embryophyta</taxon>
        <taxon>Tracheophyta</taxon>
        <taxon>Spermatophyta</taxon>
        <taxon>Magnoliopsida</taxon>
        <taxon>Proteales</taxon>
        <taxon>Nelumbonaceae</taxon>
        <taxon>Nelumbo</taxon>
    </lineage>
</organism>
<accession>A0A822XT68</accession>
<proteinExistence type="predicted"/>
<evidence type="ECO:0000313" key="1">
    <source>
        <dbReference type="EMBL" id="DAD22903.1"/>
    </source>
</evidence>
<dbReference type="AlphaFoldDB" id="A0A822XT68"/>
<keyword evidence="2" id="KW-1185">Reference proteome</keyword>